<sequence>MLLAAKAAGLEVWPGTGFQAHQLFRRPDTADPSGKVSGVEWNPRGDDGDNRRLQVRLRLGLVPLDGGGWDCVIWDHDEEVTLATSLDPNQAVVSAAAEIGAKMQEGQRHG</sequence>
<evidence type="ECO:0000256" key="1">
    <source>
        <dbReference type="SAM" id="MobiDB-lite"/>
    </source>
</evidence>
<evidence type="ECO:0000313" key="2">
    <source>
        <dbReference type="EMBL" id="OZI39533.1"/>
    </source>
</evidence>
<name>A0A261STB1_9BORD</name>
<dbReference type="Proteomes" id="UP000217005">
    <property type="component" value="Unassembled WGS sequence"/>
</dbReference>
<dbReference type="EMBL" id="NEVL01000002">
    <property type="protein sequence ID" value="OZI39533.1"/>
    <property type="molecule type" value="Genomic_DNA"/>
</dbReference>
<proteinExistence type="predicted"/>
<reference evidence="2 3" key="1">
    <citation type="submission" date="2017-05" db="EMBL/GenBank/DDBJ databases">
        <title>Complete and WGS of Bordetella genogroups.</title>
        <authorList>
            <person name="Spilker T."/>
            <person name="LiPuma J."/>
        </authorList>
    </citation>
    <scope>NUCLEOTIDE SEQUENCE [LARGE SCALE GENOMIC DNA]</scope>
    <source>
        <strain evidence="2 3">AU17610</strain>
    </source>
</reference>
<dbReference type="OrthoDB" id="8781953at2"/>
<comment type="caution">
    <text evidence="2">The sequence shown here is derived from an EMBL/GenBank/DDBJ whole genome shotgun (WGS) entry which is preliminary data.</text>
</comment>
<accession>A0A261STB1</accession>
<feature type="region of interest" description="Disordered" evidence="1">
    <location>
        <begin position="26"/>
        <end position="48"/>
    </location>
</feature>
<protein>
    <submittedName>
        <fullName evidence="2">Uncharacterized protein</fullName>
    </submittedName>
</protein>
<evidence type="ECO:0000313" key="3">
    <source>
        <dbReference type="Proteomes" id="UP000217005"/>
    </source>
</evidence>
<organism evidence="2 3">
    <name type="scientific">Bordetella genomosp. 1</name>
    <dbReference type="NCBI Taxonomy" id="1395607"/>
    <lineage>
        <taxon>Bacteria</taxon>
        <taxon>Pseudomonadati</taxon>
        <taxon>Pseudomonadota</taxon>
        <taxon>Betaproteobacteria</taxon>
        <taxon>Burkholderiales</taxon>
        <taxon>Alcaligenaceae</taxon>
        <taxon>Bordetella</taxon>
    </lineage>
</organism>
<gene>
    <name evidence="2" type="ORF">CEG14_05505</name>
</gene>
<dbReference type="AlphaFoldDB" id="A0A261STB1"/>